<dbReference type="PRINTS" id="PR00237">
    <property type="entry name" value="GPCRRHODOPSN"/>
</dbReference>
<feature type="domain" description="G-protein coupled receptors family 1 profile" evidence="11">
    <location>
        <begin position="46"/>
        <end position="288"/>
    </location>
</feature>
<reference evidence="12" key="1">
    <citation type="submission" date="2020-07" db="EMBL/GenBank/DDBJ databases">
        <title>A long reads based de novo assembly of the rainbow trout Arlee double haploid line genome.</title>
        <authorList>
            <person name="Gao G."/>
            <person name="Palti Y."/>
        </authorList>
    </citation>
    <scope>NUCLEOTIDE SEQUENCE [LARGE SCALE GENOMIC DNA]</scope>
</reference>
<keyword evidence="8" id="KW-0807">Transducer</keyword>
<accession>A0A8C7TYA3</accession>
<evidence type="ECO:0000256" key="10">
    <source>
        <dbReference type="SAM" id="Phobius"/>
    </source>
</evidence>
<dbReference type="PROSITE" id="PS50262">
    <property type="entry name" value="G_PROTEIN_RECEP_F1_2"/>
    <property type="match status" value="1"/>
</dbReference>
<keyword evidence="13" id="KW-1185">Reference proteome</keyword>
<dbReference type="GeneID" id="110496079"/>
<evidence type="ECO:0000313" key="12">
    <source>
        <dbReference type="Ensembl" id="ENSOMYP00000089785.2"/>
    </source>
</evidence>
<evidence type="ECO:0000256" key="8">
    <source>
        <dbReference type="ARBA" id="ARBA00023224"/>
    </source>
</evidence>
<feature type="region of interest" description="Disordered" evidence="9">
    <location>
        <begin position="314"/>
        <end position="349"/>
    </location>
</feature>
<dbReference type="InterPro" id="IPR000276">
    <property type="entry name" value="GPCR_Rhodpsn"/>
</dbReference>
<dbReference type="InterPro" id="IPR017452">
    <property type="entry name" value="GPCR_Rhodpsn_7TM"/>
</dbReference>
<evidence type="ECO:0000256" key="7">
    <source>
        <dbReference type="ARBA" id="ARBA00023170"/>
    </source>
</evidence>
<organism evidence="12 13">
    <name type="scientific">Oncorhynchus mykiss</name>
    <name type="common">Rainbow trout</name>
    <name type="synonym">Salmo gairdneri</name>
    <dbReference type="NCBI Taxonomy" id="8022"/>
    <lineage>
        <taxon>Eukaryota</taxon>
        <taxon>Metazoa</taxon>
        <taxon>Chordata</taxon>
        <taxon>Craniata</taxon>
        <taxon>Vertebrata</taxon>
        <taxon>Euteleostomi</taxon>
        <taxon>Actinopterygii</taxon>
        <taxon>Neopterygii</taxon>
        <taxon>Teleostei</taxon>
        <taxon>Protacanthopterygii</taxon>
        <taxon>Salmoniformes</taxon>
        <taxon>Salmonidae</taxon>
        <taxon>Salmoninae</taxon>
        <taxon>Oncorhynchus</taxon>
    </lineage>
</organism>
<keyword evidence="6 10" id="KW-0472">Membrane</keyword>
<keyword evidence="5" id="KW-0297">G-protein coupled receptor</keyword>
<proteinExistence type="predicted"/>
<keyword evidence="2" id="KW-1003">Cell membrane</keyword>
<dbReference type="GO" id="GO:0071398">
    <property type="term" value="P:cellular response to fatty acid"/>
    <property type="evidence" value="ECO:0007669"/>
    <property type="project" value="TreeGrafter"/>
</dbReference>
<dbReference type="Pfam" id="PF00001">
    <property type="entry name" value="7tm_1"/>
    <property type="match status" value="1"/>
</dbReference>
<evidence type="ECO:0000256" key="3">
    <source>
        <dbReference type="ARBA" id="ARBA00022692"/>
    </source>
</evidence>
<comment type="subcellular location">
    <subcellularLocation>
        <location evidence="1">Cell membrane</location>
        <topology evidence="1">Multi-pass membrane protein</topology>
    </subcellularLocation>
</comment>
<feature type="transmembrane region" description="Helical" evidence="10">
    <location>
        <begin position="233"/>
        <end position="253"/>
    </location>
</feature>
<feature type="transmembrane region" description="Helical" evidence="10">
    <location>
        <begin position="105"/>
        <end position="126"/>
    </location>
</feature>
<dbReference type="PANTHER" id="PTHR45822:SF8">
    <property type="entry name" value="FREE FATTY ACID RECEPTOR 3-RELATED"/>
    <property type="match status" value="1"/>
</dbReference>
<sequence length="349" mass="38931">MVTSEEKAFFVTTTPTVSANMRPANDISCSFALFVYITTFLIGVPANILAFCTFCRKVRRKPAPIDILLLNLTISDLIFLAFLPFKMKEAVDDFNWTLPYFLCPVTGYLFFSTIYNSTLLLTAVSVERFLSVAYPVRFTAPGRVFHTQLACAVFWILSLAHCSVVFVMQLDKDADNTTCYGNFNDVQLITLLPVRLEMSLVLFCVPFLISTFCYVNFIRILSRLPNISQHRRLRAIGLALGTLLVFALCFGPYNVSHMVGIMQNKVPTWRNNAILLTTLNACLDPIVFYFSSSAVRSTLSLCLKRIKAQLNPKATAAHAGNTPDPMDSTHSSSQKFVAAAKSGTNYTPR</sequence>
<dbReference type="PRINTS" id="PR01904">
    <property type="entry name" value="GPR40FAMILY"/>
</dbReference>
<dbReference type="GO" id="GO:0005886">
    <property type="term" value="C:plasma membrane"/>
    <property type="evidence" value="ECO:0007669"/>
    <property type="project" value="UniProtKB-SubCell"/>
</dbReference>
<feature type="transmembrane region" description="Helical" evidence="10">
    <location>
        <begin position="67"/>
        <end position="85"/>
    </location>
</feature>
<evidence type="ECO:0000256" key="1">
    <source>
        <dbReference type="ARBA" id="ARBA00004651"/>
    </source>
</evidence>
<evidence type="ECO:0000256" key="9">
    <source>
        <dbReference type="SAM" id="MobiDB-lite"/>
    </source>
</evidence>
<dbReference type="Ensembl" id="ENSOMYT00000097752.2">
    <property type="protein sequence ID" value="ENSOMYP00000089785.2"/>
    <property type="gene ID" value="ENSOMYG00000041393.2"/>
</dbReference>
<dbReference type="InterPro" id="IPR013312">
    <property type="entry name" value="GPR40-rel_orph"/>
</dbReference>
<dbReference type="PANTHER" id="PTHR45822">
    <property type="entry name" value="FREE FATTY ACID RECEPTOR 2-RELATED"/>
    <property type="match status" value="1"/>
</dbReference>
<protein>
    <submittedName>
        <fullName evidence="12">Si:dkey-211g8.7</fullName>
    </submittedName>
</protein>
<reference evidence="12" key="2">
    <citation type="submission" date="2025-08" db="UniProtKB">
        <authorList>
            <consortium name="Ensembl"/>
        </authorList>
    </citation>
    <scope>IDENTIFICATION</scope>
</reference>
<feature type="transmembrane region" description="Helical" evidence="10">
    <location>
        <begin position="200"/>
        <end position="221"/>
    </location>
</feature>
<dbReference type="GO" id="GO:0004930">
    <property type="term" value="F:G protein-coupled receptor activity"/>
    <property type="evidence" value="ECO:0007669"/>
    <property type="project" value="UniProtKB-KW"/>
</dbReference>
<keyword evidence="3 10" id="KW-0812">Transmembrane</keyword>
<dbReference type="OrthoDB" id="5961208at2759"/>
<keyword evidence="4 10" id="KW-1133">Transmembrane helix</keyword>
<dbReference type="RefSeq" id="XP_021427435.2">
    <property type="nucleotide sequence ID" value="XM_021571760.2"/>
</dbReference>
<dbReference type="KEGG" id="omy:110496079"/>
<name>A0A8C7TYA3_ONCMY</name>
<feature type="transmembrane region" description="Helical" evidence="10">
    <location>
        <begin position="31"/>
        <end position="55"/>
    </location>
</feature>
<feature type="transmembrane region" description="Helical" evidence="10">
    <location>
        <begin position="147"/>
        <end position="168"/>
    </location>
</feature>
<evidence type="ECO:0000313" key="13">
    <source>
        <dbReference type="Proteomes" id="UP000694395"/>
    </source>
</evidence>
<dbReference type="GeneTree" id="ENSGT00990000203527"/>
<evidence type="ECO:0000256" key="5">
    <source>
        <dbReference type="ARBA" id="ARBA00023040"/>
    </source>
</evidence>
<dbReference type="AlphaFoldDB" id="A0A8C7TYA3"/>
<dbReference type="Proteomes" id="UP000694395">
    <property type="component" value="Chromosome 18"/>
</dbReference>
<evidence type="ECO:0000256" key="6">
    <source>
        <dbReference type="ARBA" id="ARBA00023136"/>
    </source>
</evidence>
<evidence type="ECO:0000256" key="4">
    <source>
        <dbReference type="ARBA" id="ARBA00022989"/>
    </source>
</evidence>
<dbReference type="CDD" id="cd15170">
    <property type="entry name" value="7tmA_FFAR2_FFAR3"/>
    <property type="match status" value="1"/>
</dbReference>
<reference evidence="12" key="3">
    <citation type="submission" date="2025-09" db="UniProtKB">
        <authorList>
            <consortium name="Ensembl"/>
        </authorList>
    </citation>
    <scope>IDENTIFICATION</scope>
</reference>
<dbReference type="Gene3D" id="1.20.1070.10">
    <property type="entry name" value="Rhodopsin 7-helix transmembrane proteins"/>
    <property type="match status" value="1"/>
</dbReference>
<evidence type="ECO:0000259" key="11">
    <source>
        <dbReference type="PROSITE" id="PS50262"/>
    </source>
</evidence>
<dbReference type="SUPFAM" id="SSF81321">
    <property type="entry name" value="Family A G protein-coupled receptor-like"/>
    <property type="match status" value="1"/>
</dbReference>
<keyword evidence="7" id="KW-0675">Receptor</keyword>
<evidence type="ECO:0000256" key="2">
    <source>
        <dbReference type="ARBA" id="ARBA00022475"/>
    </source>
</evidence>